<name>X1BLZ5_9ZZZZ</name>
<protein>
    <submittedName>
        <fullName evidence="1">Uncharacterized protein</fullName>
    </submittedName>
</protein>
<proteinExistence type="predicted"/>
<gene>
    <name evidence="1" type="ORF">S01H4_31679</name>
</gene>
<feature type="non-terminal residue" evidence="1">
    <location>
        <position position="157"/>
    </location>
</feature>
<accession>X1BLZ5</accession>
<comment type="caution">
    <text evidence="1">The sequence shown here is derived from an EMBL/GenBank/DDBJ whole genome shotgun (WGS) entry which is preliminary data.</text>
</comment>
<sequence>MNQLTVYFQQIVEIIFERFLEYIQVMAPCVERDDVIKRNMTFLLVQTNNQANEIRDLSRAYTHKLLFTFNHLFSDVIVIKNVFDIYDQLTLIKEYMYKSYMNDNMVMDYTLAEINSVFGNDKNVSSNNNTQSNSNLGHSPFPFSLANHELHINFKDC</sequence>
<reference evidence="1" key="1">
    <citation type="journal article" date="2014" name="Front. Microbiol.">
        <title>High frequency of phylogenetically diverse reductive dehalogenase-homologous genes in deep subseafloor sedimentary metagenomes.</title>
        <authorList>
            <person name="Kawai M."/>
            <person name="Futagami T."/>
            <person name="Toyoda A."/>
            <person name="Takaki Y."/>
            <person name="Nishi S."/>
            <person name="Hori S."/>
            <person name="Arai W."/>
            <person name="Tsubouchi T."/>
            <person name="Morono Y."/>
            <person name="Uchiyama I."/>
            <person name="Ito T."/>
            <person name="Fujiyama A."/>
            <person name="Inagaki F."/>
            <person name="Takami H."/>
        </authorList>
    </citation>
    <scope>NUCLEOTIDE SEQUENCE</scope>
    <source>
        <strain evidence="1">Expedition CK06-06</strain>
    </source>
</reference>
<organism evidence="1">
    <name type="scientific">marine sediment metagenome</name>
    <dbReference type="NCBI Taxonomy" id="412755"/>
    <lineage>
        <taxon>unclassified sequences</taxon>
        <taxon>metagenomes</taxon>
        <taxon>ecological metagenomes</taxon>
    </lineage>
</organism>
<dbReference type="EMBL" id="BART01016477">
    <property type="protein sequence ID" value="GAG82217.1"/>
    <property type="molecule type" value="Genomic_DNA"/>
</dbReference>
<evidence type="ECO:0000313" key="1">
    <source>
        <dbReference type="EMBL" id="GAG82217.1"/>
    </source>
</evidence>
<dbReference type="AlphaFoldDB" id="X1BLZ5"/>